<proteinExistence type="predicted"/>
<accession>A0A1H2GWN6</accession>
<gene>
    <name evidence="1" type="ORF">SAMN04490197_4132</name>
</gene>
<reference evidence="1 2" key="1">
    <citation type="submission" date="2016-10" db="EMBL/GenBank/DDBJ databases">
        <authorList>
            <person name="Varghese N."/>
            <person name="Submissions S."/>
        </authorList>
    </citation>
    <scope>NUCLEOTIDE SEQUENCE [LARGE SCALE GENOMIC DNA]</scope>
    <source>
        <strain evidence="1 2">BS2775</strain>
    </source>
</reference>
<sequence>MTHETPPAKVGSLTVHLDGDLLDALNSYRKADFELRTTEHKLGSKGRNALIERSETEADRLATKLNIEVRNQLGEV</sequence>
<dbReference type="OrthoDB" id="9875718at2"/>
<dbReference type="RefSeq" id="WP_057724485.1">
    <property type="nucleotide sequence ID" value="NZ_JYLM01000006.1"/>
</dbReference>
<evidence type="ECO:0000313" key="1">
    <source>
        <dbReference type="EMBL" id="SDU24057.1"/>
    </source>
</evidence>
<name>A0A1H2GWN6_9PSED</name>
<organism evidence="1 2">
    <name type="scientific">Pseudomonas orientalis</name>
    <dbReference type="NCBI Taxonomy" id="76758"/>
    <lineage>
        <taxon>Bacteria</taxon>
        <taxon>Pseudomonadati</taxon>
        <taxon>Pseudomonadota</taxon>
        <taxon>Gammaproteobacteria</taxon>
        <taxon>Pseudomonadales</taxon>
        <taxon>Pseudomonadaceae</taxon>
        <taxon>Pseudomonas</taxon>
    </lineage>
</organism>
<evidence type="ECO:0000313" key="2">
    <source>
        <dbReference type="Proteomes" id="UP000183653"/>
    </source>
</evidence>
<keyword evidence="2" id="KW-1185">Reference proteome</keyword>
<dbReference type="EMBL" id="LT629782">
    <property type="protein sequence ID" value="SDU24057.1"/>
    <property type="molecule type" value="Genomic_DNA"/>
</dbReference>
<dbReference type="Proteomes" id="UP000183653">
    <property type="component" value="Chromosome I"/>
</dbReference>
<dbReference type="AlphaFoldDB" id="A0A1H2GWN6"/>
<protein>
    <submittedName>
        <fullName evidence="1">Uncharacterized protein</fullName>
    </submittedName>
</protein>